<dbReference type="Proteomes" id="UP000095706">
    <property type="component" value="Unassembled WGS sequence"/>
</dbReference>
<dbReference type="AlphaFoldDB" id="A0A173Y050"/>
<proteinExistence type="predicted"/>
<organism evidence="1 2">
    <name type="scientific">Fusicatenibacter saccharivorans</name>
    <dbReference type="NCBI Taxonomy" id="1150298"/>
    <lineage>
        <taxon>Bacteria</taxon>
        <taxon>Bacillati</taxon>
        <taxon>Bacillota</taxon>
        <taxon>Clostridia</taxon>
        <taxon>Lachnospirales</taxon>
        <taxon>Lachnospiraceae</taxon>
        <taxon>Fusicatenibacter</taxon>
    </lineage>
</organism>
<evidence type="ECO:0000313" key="2">
    <source>
        <dbReference type="Proteomes" id="UP000095706"/>
    </source>
</evidence>
<gene>
    <name evidence="1" type="ORF">ERS852406_00372</name>
</gene>
<dbReference type="EMBL" id="CYYV01000002">
    <property type="protein sequence ID" value="CUN56636.1"/>
    <property type="molecule type" value="Genomic_DNA"/>
</dbReference>
<dbReference type="RefSeq" id="WP_055226075.1">
    <property type="nucleotide sequence ID" value="NZ_CAXSRP010000018.1"/>
</dbReference>
<reference evidence="1 2" key="1">
    <citation type="submission" date="2015-09" db="EMBL/GenBank/DDBJ databases">
        <authorList>
            <consortium name="Pathogen Informatics"/>
        </authorList>
    </citation>
    <scope>NUCLEOTIDE SEQUENCE [LARGE SCALE GENOMIC DNA]</scope>
    <source>
        <strain evidence="1 2">2789STDY5608849</strain>
    </source>
</reference>
<accession>A0A173Y050</accession>
<evidence type="ECO:0000313" key="1">
    <source>
        <dbReference type="EMBL" id="CUN56636.1"/>
    </source>
</evidence>
<name>A0A173Y050_9FIRM</name>
<sequence length="103" mass="12023">MDLLNRGNIWVRPHKDYHGTDYCKQVIADVLVAMNWGTQKYLGSLDRIANEVFNVNLSEGINYRIEFAINTYEKKVARLECMITGLKTENYDQKRFWGQTQCG</sequence>
<protein>
    <submittedName>
        <fullName evidence="1">Uncharacterized protein</fullName>
    </submittedName>
</protein>